<protein>
    <submittedName>
        <fullName evidence="2">Uncharacterized protein</fullName>
    </submittedName>
</protein>
<evidence type="ECO:0000256" key="1">
    <source>
        <dbReference type="SAM" id="MobiDB-lite"/>
    </source>
</evidence>
<reference evidence="2" key="2">
    <citation type="submission" date="2020-05" db="UniProtKB">
        <authorList>
            <consortium name="EnsemblMetazoa"/>
        </authorList>
    </citation>
    <scope>IDENTIFICATION</scope>
    <source>
        <strain evidence="2">WRAIR2</strain>
    </source>
</reference>
<dbReference type="GO" id="GO:0036064">
    <property type="term" value="C:ciliary basal body"/>
    <property type="evidence" value="ECO:0007669"/>
    <property type="project" value="TreeGrafter"/>
</dbReference>
<sequence>MSDTNLLHREATEKQLTPLSTPSERELRNAYRTWEPSWQTQRLASEANRALLVELVSFHAGGRTKCRPFEANQTASTGQHSPNRLSTIVLEFLVQNFAGGIEPAPATCCQVREFGNLLSTELPLLKIIDTESELFWRRVVWRYANDALAYYEHDFLTPHRLWKDRGVELKLARMIERQDPRYWELEGLEECMKKAAPFVRNLVVEQLMPYPEVEPIEDYESYTVRNAPSERCHHGSLTIIGHLANLTSVSLVFGVKRWLSPYQNRYSNCSSTDIENLGLGLQKLLNLKKFTLSHTRLDSEKLQILLDHLTPLPLETIRLRWCCLGADCGGALGRFLSRFGPSLRQLDLSNNRLGAPELDQLCPGLSVYRGVVDSLDLSYNPIGESGVLILGGAIKGRAHPSELNFAGCQMGVQGSFRVIQLLSFHVPLRRVSLNCVPISPEGAEKLVQVLRENGHIEDVQVRQCGLSDAMRARIRNILATNATRRDRSRSSVENLAPKTPERRKVKSPASMFVLERQVLPSGPSKGKERKLRTTNNTL</sequence>
<keyword evidence="3" id="KW-1185">Reference proteome</keyword>
<dbReference type="InterPro" id="IPR001611">
    <property type="entry name" value="Leu-rich_rpt"/>
</dbReference>
<dbReference type="SUPFAM" id="SSF52047">
    <property type="entry name" value="RNI-like"/>
    <property type="match status" value="1"/>
</dbReference>
<dbReference type="SMART" id="SM00368">
    <property type="entry name" value="LRR_RI"/>
    <property type="match status" value="3"/>
</dbReference>
<evidence type="ECO:0000313" key="3">
    <source>
        <dbReference type="Proteomes" id="UP000075884"/>
    </source>
</evidence>
<proteinExistence type="predicted"/>
<reference evidence="3" key="1">
    <citation type="submission" date="2013-03" db="EMBL/GenBank/DDBJ databases">
        <title>The Genome Sequence of Anopheles dirus WRAIR2.</title>
        <authorList>
            <consortium name="The Broad Institute Genomics Platform"/>
            <person name="Neafsey D.E."/>
            <person name="Walton C."/>
            <person name="Walker B."/>
            <person name="Young S.K."/>
            <person name="Zeng Q."/>
            <person name="Gargeya S."/>
            <person name="Fitzgerald M."/>
            <person name="Haas B."/>
            <person name="Abouelleil A."/>
            <person name="Allen A.W."/>
            <person name="Alvarado L."/>
            <person name="Arachchi H.M."/>
            <person name="Berlin A.M."/>
            <person name="Chapman S.B."/>
            <person name="Gainer-Dewar J."/>
            <person name="Goldberg J."/>
            <person name="Griggs A."/>
            <person name="Gujja S."/>
            <person name="Hansen M."/>
            <person name="Howarth C."/>
            <person name="Imamovic A."/>
            <person name="Ireland A."/>
            <person name="Larimer J."/>
            <person name="McCowan C."/>
            <person name="Murphy C."/>
            <person name="Pearson M."/>
            <person name="Poon T.W."/>
            <person name="Priest M."/>
            <person name="Roberts A."/>
            <person name="Saif S."/>
            <person name="Shea T."/>
            <person name="Sisk P."/>
            <person name="Sykes S."/>
            <person name="Wortman J."/>
            <person name="Nusbaum C."/>
            <person name="Birren B."/>
        </authorList>
    </citation>
    <scope>NUCLEOTIDE SEQUENCE [LARGE SCALE GENOMIC DNA]</scope>
    <source>
        <strain evidence="3">WRAIR2</strain>
    </source>
</reference>
<dbReference type="PROSITE" id="PS51450">
    <property type="entry name" value="LRR"/>
    <property type="match status" value="1"/>
</dbReference>
<dbReference type="PANTHER" id="PTHR24110:SF3">
    <property type="entry name" value="CENTROSOMAL PROTEIN OF 78 KDA"/>
    <property type="match status" value="1"/>
</dbReference>
<name>A0A182NJI8_9DIPT</name>
<dbReference type="EnsemblMetazoa" id="ADIR007812-RA">
    <property type="protein sequence ID" value="ADIR007812-PA"/>
    <property type="gene ID" value="ADIR007812"/>
</dbReference>
<feature type="region of interest" description="Disordered" evidence="1">
    <location>
        <begin position="1"/>
        <end position="24"/>
    </location>
</feature>
<dbReference type="Pfam" id="PF00560">
    <property type="entry name" value="LRR_1"/>
    <property type="match status" value="1"/>
</dbReference>
<evidence type="ECO:0000313" key="2">
    <source>
        <dbReference type="EnsemblMetazoa" id="ADIR007812-PA"/>
    </source>
</evidence>
<dbReference type="VEuPathDB" id="VectorBase:ADIR007812"/>
<dbReference type="FunFam" id="3.80.10.10:FF:002865">
    <property type="entry name" value="AGAP005805-PA"/>
    <property type="match status" value="1"/>
</dbReference>
<accession>A0A182NJI8</accession>
<dbReference type="AlphaFoldDB" id="A0A182NJI8"/>
<dbReference type="GO" id="GO:0005813">
    <property type="term" value="C:centrosome"/>
    <property type="evidence" value="ECO:0007669"/>
    <property type="project" value="TreeGrafter"/>
</dbReference>
<feature type="region of interest" description="Disordered" evidence="1">
    <location>
        <begin position="485"/>
        <end position="538"/>
    </location>
</feature>
<dbReference type="PANTHER" id="PTHR24110">
    <property type="entry name" value="CENTROSOMAL PROTEIN OF 78 KDA"/>
    <property type="match status" value="1"/>
</dbReference>
<dbReference type="Proteomes" id="UP000075884">
    <property type="component" value="Unassembled WGS sequence"/>
</dbReference>
<dbReference type="STRING" id="7168.A0A182NJI8"/>
<feature type="compositionally biased region" description="Basic and acidic residues" evidence="1">
    <location>
        <begin position="1"/>
        <end position="13"/>
    </location>
</feature>
<dbReference type="GO" id="GO:0044782">
    <property type="term" value="P:cilium organization"/>
    <property type="evidence" value="ECO:0007669"/>
    <property type="project" value="TreeGrafter"/>
</dbReference>
<dbReference type="InterPro" id="IPR032675">
    <property type="entry name" value="LRR_dom_sf"/>
</dbReference>
<dbReference type="Gene3D" id="3.80.10.10">
    <property type="entry name" value="Ribonuclease Inhibitor"/>
    <property type="match status" value="1"/>
</dbReference>
<organism evidence="2 3">
    <name type="scientific">Anopheles dirus</name>
    <dbReference type="NCBI Taxonomy" id="7168"/>
    <lineage>
        <taxon>Eukaryota</taxon>
        <taxon>Metazoa</taxon>
        <taxon>Ecdysozoa</taxon>
        <taxon>Arthropoda</taxon>
        <taxon>Hexapoda</taxon>
        <taxon>Insecta</taxon>
        <taxon>Pterygota</taxon>
        <taxon>Neoptera</taxon>
        <taxon>Endopterygota</taxon>
        <taxon>Diptera</taxon>
        <taxon>Nematocera</taxon>
        <taxon>Culicoidea</taxon>
        <taxon>Culicidae</taxon>
        <taxon>Anophelinae</taxon>
        <taxon>Anopheles</taxon>
    </lineage>
</organism>